<comment type="similarity">
    <text evidence="2">Belongs to the class-V pyridoxal-phosphate-dependent aminotransferase family.</text>
</comment>
<proteinExistence type="inferred from homology"/>
<evidence type="ECO:0000256" key="1">
    <source>
        <dbReference type="ARBA" id="ARBA00001933"/>
    </source>
</evidence>
<comment type="cofactor">
    <cofactor evidence="1 5">
        <name>pyridoxal 5'-phosphate</name>
        <dbReference type="ChEBI" id="CHEBI:597326"/>
    </cofactor>
</comment>
<evidence type="ECO:0000256" key="4">
    <source>
        <dbReference type="PIRSR" id="PIRSR000524-1"/>
    </source>
</evidence>
<keyword evidence="7" id="KW-0032">Aminotransferase</keyword>
<evidence type="ECO:0000256" key="2">
    <source>
        <dbReference type="ARBA" id="ARBA00009236"/>
    </source>
</evidence>
<accession>A0A2T5MJD4</accession>
<reference evidence="7 8" key="1">
    <citation type="submission" date="2018-04" db="EMBL/GenBank/DDBJ databases">
        <title>Novel species isolated from glacier.</title>
        <authorList>
            <person name="Liu Q."/>
            <person name="Xin Y.-H."/>
        </authorList>
    </citation>
    <scope>NUCLEOTIDE SEQUENCE [LARGE SCALE GENOMIC DNA]</scope>
    <source>
        <strain evidence="7 8">GT1R17</strain>
    </source>
</reference>
<feature type="binding site" evidence="4">
    <location>
        <position position="348"/>
    </location>
    <ligand>
        <name>substrate</name>
    </ligand>
</feature>
<name>A0A2T5MJD4_9GAMM</name>
<dbReference type="Gene3D" id="3.40.640.10">
    <property type="entry name" value="Type I PLP-dependent aspartate aminotransferase-like (Major domain)"/>
    <property type="match status" value="1"/>
</dbReference>
<dbReference type="InterPro" id="IPR015422">
    <property type="entry name" value="PyrdxlP-dep_Trfase_small"/>
</dbReference>
<dbReference type="InterPro" id="IPR015421">
    <property type="entry name" value="PyrdxlP-dep_Trfase_major"/>
</dbReference>
<sequence>MSRNFPAVDPEGLQEYSVVFTDRSVNHMSKLFQQAMRDVSSMLKEVYNADAIAIVPGGGSFGMEAVARQFATGKNCLVIRNGWFSYRWSQIFDVGNIPALTTVLQAKAIASGEQQPFAPPAIEEVEETIRREKPDLVFAPHVETASGIILPDDYLKRVAAAVHEHGGLFILDCVASGAIWVDMKACGVDVLISAPQKGWSSTPCAALIMFSAAARQRLAETTSSSFAADLKKWQQIMQAFEDGGHAYHATMPTDGLLKLRDAMNETLAIGLEKVRDAQWTLGREVRAMLAKNGYPSVAAPGFESPGVVVSYTEDADISNAKKFIALGMQSAAGVPLMCGESVNFRTFRVGLFGLDKLKDVGAAVQRLTTVIEQLK</sequence>
<protein>
    <submittedName>
        <fullName evidence="7">Aminotransferase</fullName>
    </submittedName>
</protein>
<evidence type="ECO:0000259" key="6">
    <source>
        <dbReference type="Pfam" id="PF00266"/>
    </source>
</evidence>
<dbReference type="EMBL" id="QANS01000001">
    <property type="protein sequence ID" value="PTU32659.1"/>
    <property type="molecule type" value="Genomic_DNA"/>
</dbReference>
<dbReference type="RefSeq" id="WP_107938368.1">
    <property type="nucleotide sequence ID" value="NZ_QANS01000001.1"/>
</dbReference>
<keyword evidence="3 5" id="KW-0663">Pyridoxal phosphate</keyword>
<dbReference type="Gene3D" id="3.90.1150.10">
    <property type="entry name" value="Aspartate Aminotransferase, domain 1"/>
    <property type="match status" value="1"/>
</dbReference>
<dbReference type="Pfam" id="PF00266">
    <property type="entry name" value="Aminotran_5"/>
    <property type="match status" value="1"/>
</dbReference>
<feature type="modified residue" description="N6-(pyridoxal phosphate)lysine" evidence="5">
    <location>
        <position position="197"/>
    </location>
</feature>
<dbReference type="PIRSF" id="PIRSF000524">
    <property type="entry name" value="SPT"/>
    <property type="match status" value="1"/>
</dbReference>
<dbReference type="GO" id="GO:0019265">
    <property type="term" value="P:glycine biosynthetic process, by transamination of glyoxylate"/>
    <property type="evidence" value="ECO:0007669"/>
    <property type="project" value="TreeGrafter"/>
</dbReference>
<dbReference type="InterPro" id="IPR015424">
    <property type="entry name" value="PyrdxlP-dep_Trfase"/>
</dbReference>
<evidence type="ECO:0000256" key="5">
    <source>
        <dbReference type="PIRSR" id="PIRSR000524-50"/>
    </source>
</evidence>
<dbReference type="AlphaFoldDB" id="A0A2T5MJD4"/>
<keyword evidence="7" id="KW-0808">Transferase</keyword>
<dbReference type="PANTHER" id="PTHR21152:SF40">
    <property type="entry name" value="ALANINE--GLYOXYLATE AMINOTRANSFERASE"/>
    <property type="match status" value="1"/>
</dbReference>
<gene>
    <name evidence="7" type="ORF">CJD38_00605</name>
</gene>
<feature type="domain" description="Aminotransferase class V" evidence="6">
    <location>
        <begin position="21"/>
        <end position="292"/>
    </location>
</feature>
<organism evidence="7 8">
    <name type="scientific">Stenotrophobium rhamnosiphilum</name>
    <dbReference type="NCBI Taxonomy" id="2029166"/>
    <lineage>
        <taxon>Bacteria</taxon>
        <taxon>Pseudomonadati</taxon>
        <taxon>Pseudomonadota</taxon>
        <taxon>Gammaproteobacteria</taxon>
        <taxon>Nevskiales</taxon>
        <taxon>Nevskiaceae</taxon>
        <taxon>Stenotrophobium</taxon>
    </lineage>
</organism>
<dbReference type="InterPro" id="IPR000192">
    <property type="entry name" value="Aminotrans_V_dom"/>
</dbReference>
<dbReference type="SUPFAM" id="SSF53383">
    <property type="entry name" value="PLP-dependent transferases"/>
    <property type="match status" value="1"/>
</dbReference>
<dbReference type="GO" id="GO:0004760">
    <property type="term" value="F:L-serine-pyruvate transaminase activity"/>
    <property type="evidence" value="ECO:0007669"/>
    <property type="project" value="TreeGrafter"/>
</dbReference>
<dbReference type="GO" id="GO:0008453">
    <property type="term" value="F:alanine-glyoxylate transaminase activity"/>
    <property type="evidence" value="ECO:0007669"/>
    <property type="project" value="TreeGrafter"/>
</dbReference>
<keyword evidence="8" id="KW-1185">Reference proteome</keyword>
<evidence type="ECO:0000313" key="7">
    <source>
        <dbReference type="EMBL" id="PTU32659.1"/>
    </source>
</evidence>
<dbReference type="InterPro" id="IPR024169">
    <property type="entry name" value="SP_NH2Trfase/AEP_transaminase"/>
</dbReference>
<dbReference type="PANTHER" id="PTHR21152">
    <property type="entry name" value="AMINOTRANSFERASE CLASS V"/>
    <property type="match status" value="1"/>
</dbReference>
<evidence type="ECO:0000313" key="8">
    <source>
        <dbReference type="Proteomes" id="UP000244248"/>
    </source>
</evidence>
<dbReference type="Proteomes" id="UP000244248">
    <property type="component" value="Unassembled WGS sequence"/>
</dbReference>
<comment type="caution">
    <text evidence="7">The sequence shown here is derived from an EMBL/GenBank/DDBJ whole genome shotgun (WGS) entry which is preliminary data.</text>
</comment>
<evidence type="ECO:0000256" key="3">
    <source>
        <dbReference type="ARBA" id="ARBA00022898"/>
    </source>
</evidence>
<dbReference type="OrthoDB" id="9766472at2"/>